<evidence type="ECO:0000313" key="2">
    <source>
        <dbReference type="EMBL" id="CDJ60863.1"/>
    </source>
</evidence>
<feature type="compositionally biased region" description="Basic and acidic residues" evidence="1">
    <location>
        <begin position="31"/>
        <end position="40"/>
    </location>
</feature>
<name>U6MCS0_EIMMA</name>
<dbReference type="GeneID" id="25337541"/>
<sequence>MNIPLQCNATLFKPKSSPQASSSSSLKRQKSTAEEMRDAADGAAADGAPFLPKKAQLQLLDVSKSRRLGGRLLSRMRPSPSVSFVSALPRDPSASASTSLSPEVAAEIRESGVLVAEVSIDLASLAAAHCAGMQPQTLHLPLEKADGQITVSVSLHRLEGLCAAAAPSKLTAATPANIRTAAPKASVIPGTTPMALVAEDEKPFVLRLPHKETLPSSLETPTLEEENQQQEPKASAPTVTEKAAAQTGKEGTQIASSACKAQRPLVQELGPTGTATTPAVLSPAERQQQPKQKTHQQHQGQVQRQQRQAELRRKDELIASLQRQVALMEAEKRQAAAPQLAQLFAQIDELHTALAAAQEQQLAAAEQLQQEREKGDSSVVVAALQQQLQDAEQRLQHLERNRHEMHLQQQEMQQKNSEQQQELLQLQAERDGMRLIADAYKKQLEELHQQQQKQHEQQQQPEGDQLGRVLQQAEEWKAEKEQLQNKLADETKEREAALKEVRLLQQQLHQQVRQQQLLQQKLVQQDAHPSADPAAVLQQQIISLQRQLVEAADTTEALRMAKDQMIAGLTRALQEMQQKQGEAQAVQQQTMQKLNTFKEEAEALREKIRCQEETLQRLPSQAAWSCAQQQHQLLLQQQREWQQQQEQQQREQDLQLAAKTRRIEELERELVYVKVELATAEQRRHEDIDAFKRKLQAVKETVVAYAAASSSSLQVYTHCIPLLGRQFLWTL</sequence>
<dbReference type="OMA" id="AWSCAQQ"/>
<evidence type="ECO:0000256" key="1">
    <source>
        <dbReference type="SAM" id="MobiDB-lite"/>
    </source>
</evidence>
<dbReference type="Proteomes" id="UP000030763">
    <property type="component" value="Unassembled WGS sequence"/>
</dbReference>
<feature type="region of interest" description="Disordered" evidence="1">
    <location>
        <begin position="212"/>
        <end position="257"/>
    </location>
</feature>
<dbReference type="VEuPathDB" id="ToxoDB:EMWEY_00035550"/>
<dbReference type="EMBL" id="HG721943">
    <property type="protein sequence ID" value="CDJ60863.1"/>
    <property type="molecule type" value="Genomic_DNA"/>
</dbReference>
<reference evidence="2" key="2">
    <citation type="submission" date="2013-10" db="EMBL/GenBank/DDBJ databases">
        <authorList>
            <person name="Aslett M."/>
        </authorList>
    </citation>
    <scope>NUCLEOTIDE SEQUENCE [LARGE SCALE GENOMIC DNA]</scope>
    <source>
        <strain evidence="2">Weybridge</strain>
    </source>
</reference>
<proteinExistence type="predicted"/>
<protein>
    <submittedName>
        <fullName evidence="2">Pseudouridylate synthase 1, putative</fullName>
    </submittedName>
</protein>
<dbReference type="OrthoDB" id="347108at2759"/>
<organism evidence="2 3">
    <name type="scientific">Eimeria maxima</name>
    <name type="common">Coccidian parasite</name>
    <dbReference type="NCBI Taxonomy" id="5804"/>
    <lineage>
        <taxon>Eukaryota</taxon>
        <taxon>Sar</taxon>
        <taxon>Alveolata</taxon>
        <taxon>Apicomplexa</taxon>
        <taxon>Conoidasida</taxon>
        <taxon>Coccidia</taxon>
        <taxon>Eucoccidiorida</taxon>
        <taxon>Eimeriorina</taxon>
        <taxon>Eimeriidae</taxon>
        <taxon>Eimeria</taxon>
    </lineage>
</organism>
<gene>
    <name evidence="2" type="ORF">EMWEY_00035550</name>
</gene>
<feature type="compositionally biased region" description="Basic and acidic residues" evidence="1">
    <location>
        <begin position="446"/>
        <end position="456"/>
    </location>
</feature>
<feature type="region of interest" description="Disordered" evidence="1">
    <location>
        <begin position="446"/>
        <end position="465"/>
    </location>
</feature>
<reference evidence="2" key="1">
    <citation type="submission" date="2013-10" db="EMBL/GenBank/DDBJ databases">
        <title>Genomic analysis of the causative agents of coccidiosis in chickens.</title>
        <authorList>
            <person name="Reid A.J."/>
            <person name="Blake D."/>
            <person name="Billington K."/>
            <person name="Browne H."/>
            <person name="Dunn M."/>
            <person name="Hung S."/>
            <person name="Kawahara F."/>
            <person name="Miranda-Saavedra D."/>
            <person name="Mourier T."/>
            <person name="Nagra H."/>
            <person name="Otto T.D."/>
            <person name="Rawlings N."/>
            <person name="Sanchez A."/>
            <person name="Sanders M."/>
            <person name="Subramaniam C."/>
            <person name="Tay Y."/>
            <person name="Dear P."/>
            <person name="Doerig C."/>
            <person name="Gruber A."/>
            <person name="Parkinson J."/>
            <person name="Shirley M."/>
            <person name="Wan K.L."/>
            <person name="Berriman M."/>
            <person name="Tomley F."/>
            <person name="Pain A."/>
        </authorList>
    </citation>
    <scope>NUCLEOTIDE SEQUENCE [LARGE SCALE GENOMIC DNA]</scope>
    <source>
        <strain evidence="2">Weybridge</strain>
    </source>
</reference>
<feature type="compositionally biased region" description="Low complexity" evidence="1">
    <location>
        <begin position="287"/>
        <end position="306"/>
    </location>
</feature>
<dbReference type="RefSeq" id="XP_013337513.1">
    <property type="nucleotide sequence ID" value="XM_013482059.1"/>
</dbReference>
<dbReference type="AlphaFoldDB" id="U6MCS0"/>
<evidence type="ECO:0000313" key="3">
    <source>
        <dbReference type="Proteomes" id="UP000030763"/>
    </source>
</evidence>
<feature type="region of interest" description="Disordered" evidence="1">
    <location>
        <begin position="1"/>
        <end position="49"/>
    </location>
</feature>
<feature type="compositionally biased region" description="Low complexity" evidence="1">
    <location>
        <begin position="13"/>
        <end position="26"/>
    </location>
</feature>
<keyword evidence="3" id="KW-1185">Reference proteome</keyword>
<feature type="region of interest" description="Disordered" evidence="1">
    <location>
        <begin position="269"/>
        <end position="310"/>
    </location>
</feature>
<accession>U6MCS0</accession>